<comment type="caution">
    <text evidence="2">The sequence shown here is derived from an EMBL/GenBank/DDBJ whole genome shotgun (WGS) entry which is preliminary data.</text>
</comment>
<sequence>MILKVNIQSEEGTLKPVEESGIPLDTTLDPENLPKNEDPEMDTSLDNEVLAILSKDLQTPTACQSTRASSSDSSGELLESEQDSITREYCQQHRKPPEDSITLGADAGGQGQRHLHMKSAEIYNLLQRIQSQIT</sequence>
<evidence type="ECO:0000256" key="1">
    <source>
        <dbReference type="SAM" id="MobiDB-lite"/>
    </source>
</evidence>
<feature type="compositionally biased region" description="Polar residues" evidence="1">
    <location>
        <begin position="57"/>
        <end position="68"/>
    </location>
</feature>
<reference evidence="2 3" key="1">
    <citation type="submission" date="2021-04" db="EMBL/GenBank/DDBJ databases">
        <authorList>
            <person name="De Guttry C."/>
            <person name="Zahm M."/>
            <person name="Klopp C."/>
            <person name="Cabau C."/>
            <person name="Louis A."/>
            <person name="Berthelot C."/>
            <person name="Parey E."/>
            <person name="Roest Crollius H."/>
            <person name="Montfort J."/>
            <person name="Robinson-Rechavi M."/>
            <person name="Bucao C."/>
            <person name="Bouchez O."/>
            <person name="Gislard M."/>
            <person name="Lluch J."/>
            <person name="Milhes M."/>
            <person name="Lampietro C."/>
            <person name="Lopez Roques C."/>
            <person name="Donnadieu C."/>
            <person name="Braasch I."/>
            <person name="Desvignes T."/>
            <person name="Postlethwait J."/>
            <person name="Bobe J."/>
            <person name="Wedekind C."/>
            <person name="Guiguen Y."/>
        </authorList>
    </citation>
    <scope>NUCLEOTIDE SEQUENCE [LARGE SCALE GENOMIC DNA]</scope>
    <source>
        <strain evidence="2">Cs_M1</strain>
        <tissue evidence="2">Blood</tissue>
    </source>
</reference>
<dbReference type="Proteomes" id="UP001356427">
    <property type="component" value="Unassembled WGS sequence"/>
</dbReference>
<dbReference type="EMBL" id="JAGTTL010000017">
    <property type="protein sequence ID" value="KAK6309563.1"/>
    <property type="molecule type" value="Genomic_DNA"/>
</dbReference>
<accession>A0AAN8LFF2</accession>
<evidence type="ECO:0000313" key="2">
    <source>
        <dbReference type="EMBL" id="KAK6309563.1"/>
    </source>
</evidence>
<keyword evidence="3" id="KW-1185">Reference proteome</keyword>
<proteinExistence type="predicted"/>
<dbReference type="AlphaFoldDB" id="A0AAN8LFF2"/>
<feature type="compositionally biased region" description="Polar residues" evidence="1">
    <location>
        <begin position="1"/>
        <end position="11"/>
    </location>
</feature>
<feature type="region of interest" description="Disordered" evidence="1">
    <location>
        <begin position="1"/>
        <end position="42"/>
    </location>
</feature>
<gene>
    <name evidence="2" type="ORF">J4Q44_G00194440</name>
</gene>
<feature type="region of interest" description="Disordered" evidence="1">
    <location>
        <begin position="57"/>
        <end position="110"/>
    </location>
</feature>
<evidence type="ECO:0000313" key="3">
    <source>
        <dbReference type="Proteomes" id="UP001356427"/>
    </source>
</evidence>
<protein>
    <submittedName>
        <fullName evidence="2">Uncharacterized protein</fullName>
    </submittedName>
</protein>
<organism evidence="2 3">
    <name type="scientific">Coregonus suidteri</name>
    <dbReference type="NCBI Taxonomy" id="861788"/>
    <lineage>
        <taxon>Eukaryota</taxon>
        <taxon>Metazoa</taxon>
        <taxon>Chordata</taxon>
        <taxon>Craniata</taxon>
        <taxon>Vertebrata</taxon>
        <taxon>Euteleostomi</taxon>
        <taxon>Actinopterygii</taxon>
        <taxon>Neopterygii</taxon>
        <taxon>Teleostei</taxon>
        <taxon>Protacanthopterygii</taxon>
        <taxon>Salmoniformes</taxon>
        <taxon>Salmonidae</taxon>
        <taxon>Coregoninae</taxon>
        <taxon>Coregonus</taxon>
    </lineage>
</organism>
<name>A0AAN8LFF2_9TELE</name>